<dbReference type="GO" id="GO:0005249">
    <property type="term" value="F:voltage-gated potassium channel activity"/>
    <property type="evidence" value="ECO:0007669"/>
    <property type="project" value="InterPro"/>
</dbReference>
<evidence type="ECO:0000256" key="11">
    <source>
        <dbReference type="ARBA" id="ARBA00023303"/>
    </source>
</evidence>
<keyword evidence="10 12" id="KW-0472">Membrane</keyword>
<dbReference type="InterPro" id="IPR027359">
    <property type="entry name" value="Volt_channel_dom_sf"/>
</dbReference>
<keyword evidence="9" id="KW-0406">Ion transport</keyword>
<dbReference type="GO" id="GO:0001508">
    <property type="term" value="P:action potential"/>
    <property type="evidence" value="ECO:0007669"/>
    <property type="project" value="TreeGrafter"/>
</dbReference>
<dbReference type="RefSeq" id="WP_132120722.1">
    <property type="nucleotide sequence ID" value="NZ_SMJU01000013.1"/>
</dbReference>
<evidence type="ECO:0000256" key="2">
    <source>
        <dbReference type="ARBA" id="ARBA00022448"/>
    </source>
</evidence>
<dbReference type="OrthoDB" id="9799090at2"/>
<comment type="caution">
    <text evidence="14">The sequence shown here is derived from an EMBL/GenBank/DDBJ whole genome shotgun (WGS) entry which is preliminary data.</text>
</comment>
<keyword evidence="11" id="KW-0407">Ion channel</keyword>
<proteinExistence type="predicted"/>
<organism evidence="14 15">
    <name type="scientific">Arundinibacter roseus</name>
    <dbReference type="NCBI Taxonomy" id="2070510"/>
    <lineage>
        <taxon>Bacteria</taxon>
        <taxon>Pseudomonadati</taxon>
        <taxon>Bacteroidota</taxon>
        <taxon>Cytophagia</taxon>
        <taxon>Cytophagales</taxon>
        <taxon>Spirosomataceae</taxon>
        <taxon>Arundinibacter</taxon>
    </lineage>
</organism>
<keyword evidence="15" id="KW-1185">Reference proteome</keyword>
<accession>A0A4V2X900</accession>
<protein>
    <submittedName>
        <fullName evidence="14">Ion transporter</fullName>
    </submittedName>
</protein>
<comment type="subcellular location">
    <subcellularLocation>
        <location evidence="1">Membrane</location>
        <topology evidence="1">Multi-pass membrane protein</topology>
    </subcellularLocation>
</comment>
<keyword evidence="3" id="KW-0633">Potassium transport</keyword>
<dbReference type="Proteomes" id="UP000295706">
    <property type="component" value="Unassembled WGS sequence"/>
</dbReference>
<dbReference type="InterPro" id="IPR028325">
    <property type="entry name" value="VG_K_chnl"/>
</dbReference>
<evidence type="ECO:0000256" key="7">
    <source>
        <dbReference type="ARBA" id="ARBA00022958"/>
    </source>
</evidence>
<keyword evidence="8 12" id="KW-1133">Transmembrane helix</keyword>
<dbReference type="SUPFAM" id="SSF81324">
    <property type="entry name" value="Voltage-gated potassium channels"/>
    <property type="match status" value="1"/>
</dbReference>
<keyword evidence="7" id="KW-0630">Potassium</keyword>
<dbReference type="PANTHER" id="PTHR11537">
    <property type="entry name" value="VOLTAGE-GATED POTASSIUM CHANNEL"/>
    <property type="match status" value="1"/>
</dbReference>
<sequence>MNTSTTPKNDWRSRLHEIIYEASTPAGKFFDVVLLWVILCSVILVMLESVVEINQEYKEIFNIAEWVITILFSIEYIARIVSVRQPWRYIFSFYGLIDFLSIIPKFLSLFFVGTQVLVALRALRLLRIFRILELHQYVGESQNLMQALKASQRKISVFVFAILVICVILGTVMYMVEGGDNGFTSIPRSIYWAIVTLTTVGYGDIAPQTTGGQIIASFIMILGYGIIAIPTGIVTSELSRKESSKESFSGQSCPNCSAEGHQARAKFCYRCGSSLE</sequence>
<reference evidence="14 15" key="1">
    <citation type="submission" date="2019-02" db="EMBL/GenBank/DDBJ databases">
        <title>Arundinibacter roseus gen. nov., sp. nov., a new member of the family Cytophagaceae.</title>
        <authorList>
            <person name="Szuroczki S."/>
            <person name="Khayer B."/>
            <person name="Sproer C."/>
            <person name="Toumi M."/>
            <person name="Szabo A."/>
            <person name="Felfoldi T."/>
            <person name="Schumann P."/>
            <person name="Toth E."/>
        </authorList>
    </citation>
    <scope>NUCLEOTIDE SEQUENCE [LARGE SCALE GENOMIC DNA]</scope>
    <source>
        <strain evidence="14 15">DMA-k-7a</strain>
    </source>
</reference>
<dbReference type="Pfam" id="PF00520">
    <property type="entry name" value="Ion_trans"/>
    <property type="match status" value="1"/>
</dbReference>
<feature type="domain" description="Ion transport" evidence="13">
    <location>
        <begin position="28"/>
        <end position="244"/>
    </location>
</feature>
<dbReference type="AlphaFoldDB" id="A0A4V2X900"/>
<evidence type="ECO:0000259" key="13">
    <source>
        <dbReference type="Pfam" id="PF00520"/>
    </source>
</evidence>
<evidence type="ECO:0000256" key="3">
    <source>
        <dbReference type="ARBA" id="ARBA00022538"/>
    </source>
</evidence>
<keyword evidence="4 12" id="KW-0812">Transmembrane</keyword>
<evidence type="ECO:0000256" key="1">
    <source>
        <dbReference type="ARBA" id="ARBA00004141"/>
    </source>
</evidence>
<keyword evidence="6" id="KW-0851">Voltage-gated channel</keyword>
<feature type="transmembrane region" description="Helical" evidence="12">
    <location>
        <begin position="155"/>
        <end position="176"/>
    </location>
</feature>
<evidence type="ECO:0000256" key="6">
    <source>
        <dbReference type="ARBA" id="ARBA00022882"/>
    </source>
</evidence>
<dbReference type="Gene3D" id="1.20.120.350">
    <property type="entry name" value="Voltage-gated potassium channels. Chain C"/>
    <property type="match status" value="1"/>
</dbReference>
<evidence type="ECO:0000256" key="4">
    <source>
        <dbReference type="ARBA" id="ARBA00022692"/>
    </source>
</evidence>
<dbReference type="EMBL" id="SMJU01000013">
    <property type="protein sequence ID" value="TDB61875.1"/>
    <property type="molecule type" value="Genomic_DNA"/>
</dbReference>
<gene>
    <name evidence="14" type="ORF">EZE20_19235</name>
</gene>
<feature type="transmembrane region" description="Helical" evidence="12">
    <location>
        <begin position="102"/>
        <end position="123"/>
    </location>
</feature>
<evidence type="ECO:0000313" key="14">
    <source>
        <dbReference type="EMBL" id="TDB61875.1"/>
    </source>
</evidence>
<keyword evidence="5" id="KW-0631">Potassium channel</keyword>
<evidence type="ECO:0000256" key="5">
    <source>
        <dbReference type="ARBA" id="ARBA00022826"/>
    </source>
</evidence>
<evidence type="ECO:0000256" key="9">
    <source>
        <dbReference type="ARBA" id="ARBA00023065"/>
    </source>
</evidence>
<dbReference type="Gene3D" id="1.10.287.70">
    <property type="match status" value="1"/>
</dbReference>
<feature type="transmembrane region" description="Helical" evidence="12">
    <location>
        <begin position="63"/>
        <end position="82"/>
    </location>
</feature>
<dbReference type="GO" id="GO:0008076">
    <property type="term" value="C:voltage-gated potassium channel complex"/>
    <property type="evidence" value="ECO:0007669"/>
    <property type="project" value="InterPro"/>
</dbReference>
<evidence type="ECO:0000256" key="8">
    <source>
        <dbReference type="ARBA" id="ARBA00022989"/>
    </source>
</evidence>
<evidence type="ECO:0000313" key="15">
    <source>
        <dbReference type="Proteomes" id="UP000295706"/>
    </source>
</evidence>
<feature type="transmembrane region" description="Helical" evidence="12">
    <location>
        <begin position="214"/>
        <end position="235"/>
    </location>
</feature>
<dbReference type="PANTHER" id="PTHR11537:SF254">
    <property type="entry name" value="POTASSIUM VOLTAGE-GATED CHANNEL PROTEIN SHAB"/>
    <property type="match status" value="1"/>
</dbReference>
<evidence type="ECO:0000256" key="12">
    <source>
        <dbReference type="SAM" id="Phobius"/>
    </source>
</evidence>
<evidence type="ECO:0000256" key="10">
    <source>
        <dbReference type="ARBA" id="ARBA00023136"/>
    </source>
</evidence>
<keyword evidence="2" id="KW-0813">Transport</keyword>
<dbReference type="InterPro" id="IPR005821">
    <property type="entry name" value="Ion_trans_dom"/>
</dbReference>
<dbReference type="PRINTS" id="PR00169">
    <property type="entry name" value="KCHANNEL"/>
</dbReference>
<name>A0A4V2X900_9BACT</name>
<feature type="transmembrane region" description="Helical" evidence="12">
    <location>
        <begin position="33"/>
        <end position="51"/>
    </location>
</feature>